<comment type="caution">
    <text evidence="3">The sequence shown here is derived from an EMBL/GenBank/DDBJ whole genome shotgun (WGS) entry which is preliminary data.</text>
</comment>
<proteinExistence type="predicted"/>
<dbReference type="Proteomes" id="UP000241587">
    <property type="component" value="Unassembled WGS sequence"/>
</dbReference>
<sequence length="80" mass="8729">MNSTDSEVSSMGPRQDPMGISSIISPNPQDTTTTNCCSIMRLGEKDRRVIDPPPVVQLMIKGQTSLIHDMKGYCMAINTS</sequence>
<keyword evidence="4" id="KW-1185">Reference proteome</keyword>
<dbReference type="EMBL" id="PVEM01000021">
    <property type="protein sequence ID" value="PTD02487.1"/>
    <property type="molecule type" value="Genomic_DNA"/>
</dbReference>
<evidence type="ECO:0000259" key="2">
    <source>
        <dbReference type="Pfam" id="PF11754"/>
    </source>
</evidence>
<evidence type="ECO:0000313" key="3">
    <source>
        <dbReference type="EMBL" id="PTD02487.1"/>
    </source>
</evidence>
<name>A0A2T4GFZ6_FUSCU</name>
<reference evidence="3 4" key="1">
    <citation type="submission" date="2018-02" db="EMBL/GenBank/DDBJ databases">
        <title>Fusarium culmorum secondary metabolites in fungal-bacterial-plant interactions.</title>
        <authorList>
            <person name="Schmidt R."/>
        </authorList>
    </citation>
    <scope>NUCLEOTIDE SEQUENCE [LARGE SCALE GENOMIC DNA]</scope>
    <source>
        <strain evidence="3 4">PV</strain>
    </source>
</reference>
<dbReference type="AlphaFoldDB" id="A0A2T4GFZ6"/>
<feature type="domain" description="Velvet" evidence="2">
    <location>
        <begin position="36"/>
        <end position="62"/>
    </location>
</feature>
<protein>
    <recommendedName>
        <fullName evidence="2">Velvet domain-containing protein</fullName>
    </recommendedName>
</protein>
<accession>A0A2T4GFZ6</accession>
<evidence type="ECO:0000313" key="4">
    <source>
        <dbReference type="Proteomes" id="UP000241587"/>
    </source>
</evidence>
<gene>
    <name evidence="3" type="ORF">FCULG_00012842</name>
</gene>
<feature type="region of interest" description="Disordered" evidence="1">
    <location>
        <begin position="1"/>
        <end position="36"/>
    </location>
</feature>
<organism evidence="3 4">
    <name type="scientific">Fusarium culmorum</name>
    <dbReference type="NCBI Taxonomy" id="5516"/>
    <lineage>
        <taxon>Eukaryota</taxon>
        <taxon>Fungi</taxon>
        <taxon>Dikarya</taxon>
        <taxon>Ascomycota</taxon>
        <taxon>Pezizomycotina</taxon>
        <taxon>Sordariomycetes</taxon>
        <taxon>Hypocreomycetidae</taxon>
        <taxon>Hypocreales</taxon>
        <taxon>Nectriaceae</taxon>
        <taxon>Fusarium</taxon>
    </lineage>
</organism>
<evidence type="ECO:0000256" key="1">
    <source>
        <dbReference type="SAM" id="MobiDB-lite"/>
    </source>
</evidence>
<dbReference type="InterPro" id="IPR037525">
    <property type="entry name" value="Velvet_dom"/>
</dbReference>
<dbReference type="Pfam" id="PF11754">
    <property type="entry name" value="Velvet"/>
    <property type="match status" value="1"/>
</dbReference>
<feature type="compositionally biased region" description="Polar residues" evidence="1">
    <location>
        <begin position="22"/>
        <end position="36"/>
    </location>
</feature>
<dbReference type="OrthoDB" id="3056235at2759"/>